<dbReference type="InterPro" id="IPR018227">
    <property type="entry name" value="Amino_acid_transport_2"/>
</dbReference>
<dbReference type="Gramene" id="ONK73533">
    <property type="protein sequence ID" value="ONK73533"/>
    <property type="gene ID" value="A4U43_C04F32620"/>
</dbReference>
<feature type="transmembrane region" description="Helical" evidence="9">
    <location>
        <begin position="462"/>
        <end position="482"/>
    </location>
</feature>
<name>A0A5P1F711_ASPOF</name>
<dbReference type="PANTHER" id="PTHR32195">
    <property type="entry name" value="OS07G0662800 PROTEIN"/>
    <property type="match status" value="1"/>
</dbReference>
<keyword evidence="6 9" id="KW-1133">Transmembrane helix</keyword>
<feature type="transmembrane region" description="Helical" evidence="9">
    <location>
        <begin position="228"/>
        <end position="248"/>
    </location>
</feature>
<dbReference type="GO" id="GO:0005886">
    <property type="term" value="C:plasma membrane"/>
    <property type="evidence" value="ECO:0007669"/>
    <property type="project" value="UniProtKB-SubCell"/>
</dbReference>
<evidence type="ECO:0000256" key="6">
    <source>
        <dbReference type="ARBA" id="ARBA00022989"/>
    </source>
</evidence>
<organism evidence="10 11">
    <name type="scientific">Asparagus officinalis</name>
    <name type="common">Garden asparagus</name>
    <dbReference type="NCBI Taxonomy" id="4686"/>
    <lineage>
        <taxon>Eukaryota</taxon>
        <taxon>Viridiplantae</taxon>
        <taxon>Streptophyta</taxon>
        <taxon>Embryophyta</taxon>
        <taxon>Tracheophyta</taxon>
        <taxon>Spermatophyta</taxon>
        <taxon>Magnoliopsida</taxon>
        <taxon>Liliopsida</taxon>
        <taxon>Asparagales</taxon>
        <taxon>Asparagaceae</taxon>
        <taxon>Asparagoideae</taxon>
        <taxon>Asparagus</taxon>
    </lineage>
</organism>
<comment type="subcellular location">
    <subcellularLocation>
        <location evidence="1">Cell inner membrane</location>
        <topology evidence="1">Multi-pass membrane protein</topology>
    </subcellularLocation>
</comment>
<evidence type="ECO:0008006" key="12">
    <source>
        <dbReference type="Google" id="ProtNLM"/>
    </source>
</evidence>
<keyword evidence="11" id="KW-1185">Reference proteome</keyword>
<evidence type="ECO:0000256" key="9">
    <source>
        <dbReference type="SAM" id="Phobius"/>
    </source>
</evidence>
<feature type="transmembrane region" description="Helical" evidence="9">
    <location>
        <begin position="327"/>
        <end position="350"/>
    </location>
</feature>
<dbReference type="Pfam" id="PF03222">
    <property type="entry name" value="Trp_Tyr_perm"/>
    <property type="match status" value="1"/>
</dbReference>
<feature type="transmembrane region" description="Helical" evidence="9">
    <location>
        <begin position="439"/>
        <end position="456"/>
    </location>
</feature>
<reference evidence="11" key="1">
    <citation type="journal article" date="2017" name="Nat. Commun.">
        <title>The asparagus genome sheds light on the origin and evolution of a young Y chromosome.</title>
        <authorList>
            <person name="Harkess A."/>
            <person name="Zhou J."/>
            <person name="Xu C."/>
            <person name="Bowers J.E."/>
            <person name="Van der Hulst R."/>
            <person name="Ayyampalayam S."/>
            <person name="Mercati F."/>
            <person name="Riccardi P."/>
            <person name="McKain M.R."/>
            <person name="Kakrana A."/>
            <person name="Tang H."/>
            <person name="Ray J."/>
            <person name="Groenendijk J."/>
            <person name="Arikit S."/>
            <person name="Mathioni S.M."/>
            <person name="Nakano M."/>
            <person name="Shan H."/>
            <person name="Telgmann-Rauber A."/>
            <person name="Kanno A."/>
            <person name="Yue Z."/>
            <person name="Chen H."/>
            <person name="Li W."/>
            <person name="Chen Y."/>
            <person name="Xu X."/>
            <person name="Zhang Y."/>
            <person name="Luo S."/>
            <person name="Chen H."/>
            <person name="Gao J."/>
            <person name="Mao Z."/>
            <person name="Pires J.C."/>
            <person name="Luo M."/>
            <person name="Kudrna D."/>
            <person name="Wing R.A."/>
            <person name="Meyers B.C."/>
            <person name="Yi K."/>
            <person name="Kong H."/>
            <person name="Lavrijsen P."/>
            <person name="Sunseri F."/>
            <person name="Falavigna A."/>
            <person name="Ye Y."/>
            <person name="Leebens-Mack J.H."/>
            <person name="Chen G."/>
        </authorList>
    </citation>
    <scope>NUCLEOTIDE SEQUENCE [LARGE SCALE GENOMIC DNA]</scope>
    <source>
        <strain evidence="11">cv. DH0086</strain>
    </source>
</reference>
<feature type="transmembrane region" description="Helical" evidence="9">
    <location>
        <begin position="105"/>
        <end position="125"/>
    </location>
</feature>
<dbReference type="OMA" id="LVKYYDR"/>
<gene>
    <name evidence="10" type="ORF">A4U43_C04F32620</name>
</gene>
<evidence type="ECO:0000256" key="3">
    <source>
        <dbReference type="ARBA" id="ARBA00022475"/>
    </source>
</evidence>
<dbReference type="Gene3D" id="1.20.1740.10">
    <property type="entry name" value="Amino acid/polyamine transporter I"/>
    <property type="match status" value="1"/>
</dbReference>
<feature type="transmembrane region" description="Helical" evidence="9">
    <location>
        <begin position="260"/>
        <end position="280"/>
    </location>
</feature>
<dbReference type="GO" id="GO:0003333">
    <property type="term" value="P:amino acid transmembrane transport"/>
    <property type="evidence" value="ECO:0007669"/>
    <property type="project" value="InterPro"/>
</dbReference>
<dbReference type="PANTHER" id="PTHR32195:SF24">
    <property type="entry name" value="TRYPTOPHAN OR TYROSINE TRANSPORTER PROTEIN"/>
    <property type="match status" value="1"/>
</dbReference>
<evidence type="ECO:0000313" key="11">
    <source>
        <dbReference type="Proteomes" id="UP000243459"/>
    </source>
</evidence>
<evidence type="ECO:0000256" key="4">
    <source>
        <dbReference type="ARBA" id="ARBA00022519"/>
    </source>
</evidence>
<keyword evidence="5 9" id="KW-0812">Transmembrane</keyword>
<evidence type="ECO:0000256" key="1">
    <source>
        <dbReference type="ARBA" id="ARBA00004429"/>
    </source>
</evidence>
<evidence type="ECO:0000313" key="10">
    <source>
        <dbReference type="EMBL" id="ONK73533.1"/>
    </source>
</evidence>
<feature type="transmembrane region" description="Helical" evidence="9">
    <location>
        <begin position="194"/>
        <end position="216"/>
    </location>
</feature>
<feature type="transmembrane region" description="Helical" evidence="9">
    <location>
        <begin position="370"/>
        <end position="393"/>
    </location>
</feature>
<evidence type="ECO:0000256" key="2">
    <source>
        <dbReference type="ARBA" id="ARBA00022448"/>
    </source>
</evidence>
<keyword evidence="4" id="KW-0997">Cell inner membrane</keyword>
<keyword evidence="7 9" id="KW-0472">Membrane</keyword>
<dbReference type="Proteomes" id="UP000243459">
    <property type="component" value="Chromosome 4"/>
</dbReference>
<evidence type="ECO:0000256" key="8">
    <source>
        <dbReference type="SAM" id="MobiDB-lite"/>
    </source>
</evidence>
<feature type="transmembrane region" description="Helical" evidence="9">
    <location>
        <begin position="131"/>
        <end position="155"/>
    </location>
</feature>
<dbReference type="EMBL" id="CM007384">
    <property type="protein sequence ID" value="ONK73533.1"/>
    <property type="molecule type" value="Genomic_DNA"/>
</dbReference>
<evidence type="ECO:0000256" key="7">
    <source>
        <dbReference type="ARBA" id="ARBA00023136"/>
    </source>
</evidence>
<keyword evidence="3" id="KW-1003">Cell membrane</keyword>
<accession>A0A5P1F711</accession>
<sequence>MRSSYNSTMNAYLYACRATRSNPTICFRHSSIRFRKAEGNKNNARDCGRLMRIREHQNNGSLRNTQRKLSLFVMATDEENDNDDGGGDGGRSLNDQQPEKKRGTIVGAVSLIVGTSIGSGILALPDKTSPAGFIPSAVAITLCWLVLVIEALLLVEINVHLMNRWEKDEKKQQYSNETEVVSLKTMAQETLGEWGGNLASVTYIFLAYASMVAYITKSGDVLSQLINVDNPTISGIIFTLALALLISLGGTDTTDRVNRWLTVSMIGILLLIEVMVLSFGGWSDSMTIANWREVPQTIPVIIFSLVYHDITPVICAYLGGDLLRIRISIWLGSLVPLLSLLIWDGIALNLSPNLDGIDPLNFLMRRWSDMFPIVDVFSLLAVGTSLIGTLLGFSQFFKEQLANYFHSLPSKTGKLKGEFMDDQVQIKQENGRSWLEGKTLAILATSMAVFPSMFISEITPDAFSVATDVAGGYCMTILYGVLPPAMAWAMQTTVAESNKAKVIQVNVDRTALCNVKPILIVAGLLSCGIVMEQVVLDLVLILQ</sequence>
<protein>
    <recommendedName>
        <fullName evidence="12">Tyrosine-specific transport protein</fullName>
    </recommendedName>
</protein>
<evidence type="ECO:0000256" key="5">
    <source>
        <dbReference type="ARBA" id="ARBA00022692"/>
    </source>
</evidence>
<proteinExistence type="predicted"/>
<feature type="transmembrane region" description="Helical" evidence="9">
    <location>
        <begin position="300"/>
        <end position="320"/>
    </location>
</feature>
<feature type="transmembrane region" description="Helical" evidence="9">
    <location>
        <begin position="518"/>
        <end position="542"/>
    </location>
</feature>
<dbReference type="AlphaFoldDB" id="A0A5P1F711"/>
<feature type="region of interest" description="Disordered" evidence="8">
    <location>
        <begin position="78"/>
        <end position="99"/>
    </location>
</feature>
<keyword evidence="2" id="KW-0813">Transport</keyword>